<feature type="domain" description="ABC transmembrane type-1" evidence="9">
    <location>
        <begin position="197"/>
        <end position="403"/>
    </location>
</feature>
<evidence type="ECO:0000256" key="5">
    <source>
        <dbReference type="ARBA" id="ARBA00022692"/>
    </source>
</evidence>
<dbReference type="OrthoDB" id="9807047at2"/>
<proteinExistence type="inferred from homology"/>
<feature type="transmembrane region" description="Helical" evidence="8">
    <location>
        <begin position="284"/>
        <end position="305"/>
    </location>
</feature>
<keyword evidence="4" id="KW-1003">Cell membrane</keyword>
<feature type="transmembrane region" description="Helical" evidence="8">
    <location>
        <begin position="29"/>
        <end position="53"/>
    </location>
</feature>
<dbReference type="EMBL" id="CP000489">
    <property type="protein sequence ID" value="ABL68580.1"/>
    <property type="molecule type" value="Genomic_DNA"/>
</dbReference>
<dbReference type="HOGENOM" id="CLU_039052_0_0_5"/>
<comment type="subcellular location">
    <subcellularLocation>
        <location evidence="1 8">Cell membrane</location>
        <topology evidence="1 8">Multi-pass membrane protein</topology>
    </subcellularLocation>
</comment>
<name>A1AZ86_PARDP</name>
<comment type="similarity">
    <text evidence="2">Belongs to the binding-protein-dependent transport system permease family. CysTW subfamily.</text>
</comment>
<evidence type="ECO:0000313" key="11">
    <source>
        <dbReference type="Proteomes" id="UP000000361"/>
    </source>
</evidence>
<evidence type="ECO:0000256" key="8">
    <source>
        <dbReference type="RuleBase" id="RU363032"/>
    </source>
</evidence>
<evidence type="ECO:0000256" key="1">
    <source>
        <dbReference type="ARBA" id="ARBA00004651"/>
    </source>
</evidence>
<reference evidence="11" key="1">
    <citation type="submission" date="2006-12" db="EMBL/GenBank/DDBJ databases">
        <title>Complete sequence of chromosome 1 of Paracoccus denitrificans PD1222.</title>
        <authorList>
            <person name="Copeland A."/>
            <person name="Lucas S."/>
            <person name="Lapidus A."/>
            <person name="Barry K."/>
            <person name="Detter J.C."/>
            <person name="Glavina del Rio T."/>
            <person name="Hammon N."/>
            <person name="Israni S."/>
            <person name="Dalin E."/>
            <person name="Tice H."/>
            <person name="Pitluck S."/>
            <person name="Munk A.C."/>
            <person name="Brettin T."/>
            <person name="Bruce D."/>
            <person name="Han C."/>
            <person name="Tapia R."/>
            <person name="Gilna P."/>
            <person name="Schmutz J."/>
            <person name="Larimer F."/>
            <person name="Land M."/>
            <person name="Hauser L."/>
            <person name="Kyrpides N."/>
            <person name="Lykidis A."/>
            <person name="Spiro S."/>
            <person name="Richardson D.J."/>
            <person name="Moir J.W.B."/>
            <person name="Ferguson S.J."/>
            <person name="van Spanning R.J.M."/>
            <person name="Richardson P."/>
        </authorList>
    </citation>
    <scope>NUCLEOTIDE SEQUENCE [LARGE SCALE GENOMIC DNA]</scope>
    <source>
        <strain evidence="11">Pd 1222</strain>
    </source>
</reference>
<gene>
    <name evidence="10" type="ordered locus">Pden_0468</name>
</gene>
<keyword evidence="6 8" id="KW-1133">Transmembrane helix</keyword>
<dbReference type="AlphaFoldDB" id="A1AZ86"/>
<evidence type="ECO:0000256" key="6">
    <source>
        <dbReference type="ARBA" id="ARBA00022989"/>
    </source>
</evidence>
<accession>A1AZ86</accession>
<dbReference type="PANTHER" id="PTHR42929:SF5">
    <property type="entry name" value="ABC TRANSPORTER PERMEASE PROTEIN"/>
    <property type="match status" value="1"/>
</dbReference>
<evidence type="ECO:0000259" key="9">
    <source>
        <dbReference type="PROSITE" id="PS50928"/>
    </source>
</evidence>
<dbReference type="GO" id="GO:0055085">
    <property type="term" value="P:transmembrane transport"/>
    <property type="evidence" value="ECO:0007669"/>
    <property type="project" value="InterPro"/>
</dbReference>
<feature type="transmembrane region" description="Helical" evidence="8">
    <location>
        <begin position="201"/>
        <end position="220"/>
    </location>
</feature>
<feature type="transmembrane region" description="Helical" evidence="8">
    <location>
        <begin position="326"/>
        <end position="355"/>
    </location>
</feature>
<feature type="transmembrane region" description="Helical" evidence="8">
    <location>
        <begin position="232"/>
        <end position="255"/>
    </location>
</feature>
<evidence type="ECO:0000256" key="7">
    <source>
        <dbReference type="ARBA" id="ARBA00023136"/>
    </source>
</evidence>
<organism evidence="10 11">
    <name type="scientific">Paracoccus denitrificans (strain Pd 1222)</name>
    <dbReference type="NCBI Taxonomy" id="318586"/>
    <lineage>
        <taxon>Bacteria</taxon>
        <taxon>Pseudomonadati</taxon>
        <taxon>Pseudomonadota</taxon>
        <taxon>Alphaproteobacteria</taxon>
        <taxon>Rhodobacterales</taxon>
        <taxon>Paracoccaceae</taxon>
        <taxon>Paracoccus</taxon>
    </lineage>
</organism>
<evidence type="ECO:0000256" key="3">
    <source>
        <dbReference type="ARBA" id="ARBA00022448"/>
    </source>
</evidence>
<dbReference type="RefSeq" id="WP_011746813.1">
    <property type="nucleotide sequence ID" value="NC_008686.1"/>
</dbReference>
<dbReference type="SUPFAM" id="SSF161098">
    <property type="entry name" value="MetI-like"/>
    <property type="match status" value="1"/>
</dbReference>
<dbReference type="GO" id="GO:0005886">
    <property type="term" value="C:plasma membrane"/>
    <property type="evidence" value="ECO:0007669"/>
    <property type="project" value="UniProtKB-SubCell"/>
</dbReference>
<evidence type="ECO:0000313" key="10">
    <source>
        <dbReference type="EMBL" id="ABL68580.1"/>
    </source>
</evidence>
<keyword evidence="11" id="KW-1185">Reference proteome</keyword>
<dbReference type="PROSITE" id="PS50928">
    <property type="entry name" value="ABC_TM1"/>
    <property type="match status" value="1"/>
</dbReference>
<dbReference type="PANTHER" id="PTHR42929">
    <property type="entry name" value="INNER MEMBRANE ABC TRANSPORTER PERMEASE PROTEIN YDCU-RELATED-RELATED"/>
    <property type="match status" value="1"/>
</dbReference>
<keyword evidence="7 8" id="KW-0472">Membrane</keyword>
<dbReference type="STRING" id="318586.Pden_0468"/>
<keyword evidence="5 8" id="KW-0812">Transmembrane</keyword>
<dbReference type="GeneID" id="93451694"/>
<protein>
    <submittedName>
        <fullName evidence="10">Binding-protein-dependent transport systems inner membrane component</fullName>
    </submittedName>
</protein>
<dbReference type="eggNOG" id="COG1176">
    <property type="taxonomic scope" value="Bacteria"/>
</dbReference>
<dbReference type="Gene3D" id="1.10.3720.10">
    <property type="entry name" value="MetI-like"/>
    <property type="match status" value="1"/>
</dbReference>
<evidence type="ECO:0000256" key="2">
    <source>
        <dbReference type="ARBA" id="ARBA00007069"/>
    </source>
</evidence>
<sequence>MIEAAAKYAHSATWWQRTKLFGDRSNRAAWLLLLPSMVLVALAFLMPLGGFLWRAVDNSALSRKLPATIEAVQMWDHRTEPTETLAAAMMSDLATQAEQRGGMAAVARELNDLLPSFRNVIMRTGRALTQPPQTVSAMEWLGAVDQQWREPDVWIAVKSNDGYLTDRYLLTTLGLERSIDKGLTRASVDKRIYADVLVRTLWMSFVVTAATLLLAYPLAYALAHAPSRWRGLVLCAIMLPFLTSLLVRTLAWVIILQKHGVLNQLLIGTGIAERPLSLLYTRGAVYLGMIHILLPFMVLPIRNSMQRIPPSHMKAALSLGATPLRAFLNVYLPATLPGIGAGVLIVGVLTLGFYITPEFLGGSKDQMVSYFVSFFTNRSVNWGMASAMGIWLLVLAVALVGTLRWLTQHFNPERQG</sequence>
<dbReference type="CDD" id="cd06261">
    <property type="entry name" value="TM_PBP2"/>
    <property type="match status" value="1"/>
</dbReference>
<feature type="transmembrane region" description="Helical" evidence="8">
    <location>
        <begin position="382"/>
        <end position="406"/>
    </location>
</feature>
<evidence type="ECO:0000256" key="4">
    <source>
        <dbReference type="ARBA" id="ARBA00022475"/>
    </source>
</evidence>
<keyword evidence="3 8" id="KW-0813">Transport</keyword>
<dbReference type="InterPro" id="IPR035906">
    <property type="entry name" value="MetI-like_sf"/>
</dbReference>
<dbReference type="Proteomes" id="UP000000361">
    <property type="component" value="Chromosome 1"/>
</dbReference>
<dbReference type="InterPro" id="IPR000515">
    <property type="entry name" value="MetI-like"/>
</dbReference>
<dbReference type="KEGG" id="pde:Pden_0468"/>
<dbReference type="Pfam" id="PF00528">
    <property type="entry name" value="BPD_transp_1"/>
    <property type="match status" value="1"/>
</dbReference>
<dbReference type="EnsemblBacteria" id="ABL68580">
    <property type="protein sequence ID" value="ABL68580"/>
    <property type="gene ID" value="Pden_0468"/>
</dbReference>